<evidence type="ECO:0000256" key="1">
    <source>
        <dbReference type="SAM" id="MobiDB-lite"/>
    </source>
</evidence>
<reference evidence="2 3" key="1">
    <citation type="submission" date="2023-09" db="EMBL/GenBank/DDBJ databases">
        <authorList>
            <person name="Wang M."/>
        </authorList>
    </citation>
    <scope>NUCLEOTIDE SEQUENCE [LARGE SCALE GENOMIC DNA]</scope>
    <source>
        <strain evidence="2">GT-2023</strain>
        <tissue evidence="2">Liver</tissue>
    </source>
</reference>
<keyword evidence="3" id="KW-1185">Reference proteome</keyword>
<proteinExistence type="predicted"/>
<gene>
    <name evidence="2" type="ORF">QQF64_006408</name>
</gene>
<evidence type="ECO:0000313" key="3">
    <source>
        <dbReference type="Proteomes" id="UP001558613"/>
    </source>
</evidence>
<sequence length="70" mass="7824">MESEIWPESRRAQTRITDAKQRGKPGVKHCTMQPGTSICFVSTRPSDTLTVGGSSKHKQHLTLTEEIPFI</sequence>
<feature type="region of interest" description="Disordered" evidence="1">
    <location>
        <begin position="1"/>
        <end position="30"/>
    </location>
</feature>
<feature type="compositionally biased region" description="Basic and acidic residues" evidence="1">
    <location>
        <begin position="7"/>
        <end position="21"/>
    </location>
</feature>
<comment type="caution">
    <text evidence="2">The sequence shown here is derived from an EMBL/GenBank/DDBJ whole genome shotgun (WGS) entry which is preliminary data.</text>
</comment>
<name>A0ABR3MI27_9TELE</name>
<accession>A0ABR3MI27</accession>
<protein>
    <submittedName>
        <fullName evidence="2">Uncharacterized protein</fullName>
    </submittedName>
</protein>
<evidence type="ECO:0000313" key="2">
    <source>
        <dbReference type="EMBL" id="KAL1263669.1"/>
    </source>
</evidence>
<dbReference type="Proteomes" id="UP001558613">
    <property type="component" value="Unassembled WGS sequence"/>
</dbReference>
<organism evidence="2 3">
    <name type="scientific">Cirrhinus molitorella</name>
    <name type="common">mud carp</name>
    <dbReference type="NCBI Taxonomy" id="172907"/>
    <lineage>
        <taxon>Eukaryota</taxon>
        <taxon>Metazoa</taxon>
        <taxon>Chordata</taxon>
        <taxon>Craniata</taxon>
        <taxon>Vertebrata</taxon>
        <taxon>Euteleostomi</taxon>
        <taxon>Actinopterygii</taxon>
        <taxon>Neopterygii</taxon>
        <taxon>Teleostei</taxon>
        <taxon>Ostariophysi</taxon>
        <taxon>Cypriniformes</taxon>
        <taxon>Cyprinidae</taxon>
        <taxon>Labeoninae</taxon>
        <taxon>Labeonini</taxon>
        <taxon>Cirrhinus</taxon>
    </lineage>
</organism>
<dbReference type="EMBL" id="JAYMGO010000013">
    <property type="protein sequence ID" value="KAL1263669.1"/>
    <property type="molecule type" value="Genomic_DNA"/>
</dbReference>